<keyword evidence="6" id="KW-1185">Reference proteome</keyword>
<evidence type="ECO:0000256" key="4">
    <source>
        <dbReference type="HAMAP-Rule" id="MF_00626"/>
    </source>
</evidence>
<protein>
    <recommendedName>
        <fullName evidence="4">Germination protease</fullName>
        <ecNumber evidence="4">3.4.24.78</ecNumber>
    </recommendedName>
    <alternativeName>
        <fullName evidence="4">GPR endopeptidase</fullName>
    </alternativeName>
    <alternativeName>
        <fullName evidence="4">Germination proteinase</fullName>
    </alternativeName>
    <alternativeName>
        <fullName evidence="4">Spore protease</fullName>
    </alternativeName>
</protein>
<evidence type="ECO:0000256" key="1">
    <source>
        <dbReference type="ARBA" id="ARBA00022670"/>
    </source>
</evidence>
<dbReference type="InterPro" id="IPR005080">
    <property type="entry name" value="Peptidase_A25"/>
</dbReference>
<dbReference type="AlphaFoldDB" id="A0AAW9NTV6"/>
<dbReference type="EC" id="3.4.24.78" evidence="4"/>
<keyword evidence="3 4" id="KW-0865">Zymogen</keyword>
<name>A0AAW9NTV6_9BACL</name>
<dbReference type="NCBIfam" id="TIGR01441">
    <property type="entry name" value="GPR"/>
    <property type="match status" value="1"/>
</dbReference>
<comment type="function">
    <text evidence="4">Initiates the rapid degradation of small, acid-soluble proteins during spore germination.</text>
</comment>
<dbReference type="InterPro" id="IPR023430">
    <property type="entry name" value="Pept_HybD-like_dom_sf"/>
</dbReference>
<dbReference type="GO" id="GO:0009847">
    <property type="term" value="P:spore germination"/>
    <property type="evidence" value="ECO:0007669"/>
    <property type="project" value="UniProtKB-UniRule"/>
</dbReference>
<keyword evidence="1 4" id="KW-0645">Protease</keyword>
<evidence type="ECO:0000256" key="2">
    <source>
        <dbReference type="ARBA" id="ARBA00022801"/>
    </source>
</evidence>
<keyword evidence="2 4" id="KW-0378">Hydrolase</keyword>
<dbReference type="EMBL" id="JARSFG010000020">
    <property type="protein sequence ID" value="MEC1179871.1"/>
    <property type="molecule type" value="Genomic_DNA"/>
</dbReference>
<comment type="caution">
    <text evidence="5">The sequence shown here is derived from an EMBL/GenBank/DDBJ whole genome shotgun (WGS) entry which is preliminary data.</text>
</comment>
<comment type="PTM">
    <text evidence="4">Autoproteolytically processed. The inactive tetrameric zymogen termed p46 autoprocesses to a smaller form termed p41, which is active only during spore germination.</text>
</comment>
<dbReference type="Pfam" id="PF03418">
    <property type="entry name" value="Peptidase_A25"/>
    <property type="match status" value="1"/>
</dbReference>
<proteinExistence type="inferred from homology"/>
<evidence type="ECO:0000256" key="3">
    <source>
        <dbReference type="ARBA" id="ARBA00023145"/>
    </source>
</evidence>
<dbReference type="Gene3D" id="3.40.50.1450">
    <property type="entry name" value="HybD-like"/>
    <property type="match status" value="1"/>
</dbReference>
<comment type="similarity">
    <text evidence="4">Belongs to the peptidase A25 family.</text>
</comment>
<dbReference type="Proteomes" id="UP001344888">
    <property type="component" value="Unassembled WGS sequence"/>
</dbReference>
<evidence type="ECO:0000313" key="5">
    <source>
        <dbReference type="EMBL" id="MEC1179871.1"/>
    </source>
</evidence>
<evidence type="ECO:0000313" key="6">
    <source>
        <dbReference type="Proteomes" id="UP001344888"/>
    </source>
</evidence>
<dbReference type="SUPFAM" id="SSF53163">
    <property type="entry name" value="HybD-like"/>
    <property type="match status" value="1"/>
</dbReference>
<gene>
    <name evidence="4 5" type="primary">gpr</name>
    <name evidence="5" type="ORF">P9B03_15330</name>
</gene>
<accession>A0AAW9NTV6</accession>
<dbReference type="HAMAP" id="MF_00626">
    <property type="entry name" value="Germination_prot"/>
    <property type="match status" value="1"/>
</dbReference>
<comment type="subunit">
    <text evidence="4">Homotetramer.</text>
</comment>
<sequence length="337" mass="37348">MEQVNWGRTDLVDEAEEVLTYETQQQKEKTARQSGVVMEELKEQRVEITKVTVSQEGEKQIGKKQGTYITLSIPTLYPSDTDGFTQLQEVLQKYIAMLLEDIQYKAPNKILIVGLGNKTITPDAIGPIAIDELQSAFSENPNEQFIMYAPGVTGQTGFETSEFVKALAEKIKPAAVIVIDALATRSSKRLCRTIQLTDTGIHPGSGVGNQRAEISQEVLGVPVLAIGIPTVVEATVLLADAVDTVFRTIATRISERGKPSGKLSVTGWRGDTKDADLNLVKPIFGEWSTWSIDDKRQLFEEVFHAQERFIVTPKEVDIWLMQYALLISNSLFDLTNS</sequence>
<organism evidence="5 6">
    <name type="scientific">Metasolibacillus meyeri</name>
    <dbReference type="NCBI Taxonomy" id="1071052"/>
    <lineage>
        <taxon>Bacteria</taxon>
        <taxon>Bacillati</taxon>
        <taxon>Bacillota</taxon>
        <taxon>Bacilli</taxon>
        <taxon>Bacillales</taxon>
        <taxon>Caryophanaceae</taxon>
        <taxon>Metasolibacillus</taxon>
    </lineage>
</organism>
<feature type="propeptide" id="PRO_5043070037" evidence="4">
    <location>
        <begin position="1"/>
        <end position="10"/>
    </location>
</feature>
<dbReference type="GO" id="GO:0006508">
    <property type="term" value="P:proteolysis"/>
    <property type="evidence" value="ECO:0007669"/>
    <property type="project" value="UniProtKB-UniRule"/>
</dbReference>
<comment type="catalytic activity">
    <reaction evidence="4">
        <text>Endopeptidase action with P4 Glu or Asp, P1 preferably Glu &gt; Asp, P1' hydrophobic and P2' Ala.</text>
        <dbReference type="EC" id="3.4.24.78"/>
    </reaction>
</comment>
<reference evidence="5 6" key="1">
    <citation type="submission" date="2023-03" db="EMBL/GenBank/DDBJ databases">
        <title>Bacillus Genome Sequencing.</title>
        <authorList>
            <person name="Dunlap C."/>
        </authorList>
    </citation>
    <scope>NUCLEOTIDE SEQUENCE [LARGE SCALE GENOMIC DNA]</scope>
    <source>
        <strain evidence="5 6">B-59205</strain>
    </source>
</reference>
<dbReference type="RefSeq" id="WP_107838741.1">
    <property type="nucleotide sequence ID" value="NZ_JARSFG010000020.1"/>
</dbReference>
<dbReference type="GO" id="GO:0004222">
    <property type="term" value="F:metalloendopeptidase activity"/>
    <property type="evidence" value="ECO:0007669"/>
    <property type="project" value="UniProtKB-UniRule"/>
</dbReference>
<feature type="chain" id="PRO_5043070038" description="Germination protease" evidence="4">
    <location>
        <begin position="11"/>
        <end position="337"/>
    </location>
</feature>
<dbReference type="PIRSF" id="PIRSF019549">
    <property type="entry name" value="Peptidase_A25"/>
    <property type="match status" value="1"/>
</dbReference>